<evidence type="ECO:0000259" key="7">
    <source>
        <dbReference type="Pfam" id="PF14693"/>
    </source>
</evidence>
<evidence type="ECO:0000256" key="2">
    <source>
        <dbReference type="ARBA" id="ARBA00022884"/>
    </source>
</evidence>
<dbReference type="InterPro" id="IPR020930">
    <property type="entry name" value="Ribosomal_uL5_bac-type"/>
</dbReference>
<dbReference type="PANTHER" id="PTHR33284:SF1">
    <property type="entry name" value="RIBOSOMAL PROTEIN L25_GLN-TRNA SYNTHETASE, ANTI-CODON-BINDING DOMAIN-CONTAINING PROTEIN"/>
    <property type="match status" value="1"/>
</dbReference>
<comment type="subunit">
    <text evidence="5">Part of the 50S ribosomal subunit; part of the 5S rRNA/L5/L18/L25 subcomplex. Contacts the 5S rRNA. Binds to the 5S rRNA independently of L5 and L18.</text>
</comment>
<dbReference type="Proteomes" id="UP000183085">
    <property type="component" value="Unassembled WGS sequence"/>
</dbReference>
<dbReference type="GO" id="GO:0006412">
    <property type="term" value="P:translation"/>
    <property type="evidence" value="ECO:0007669"/>
    <property type="project" value="UniProtKB-UniRule"/>
</dbReference>
<feature type="domain" description="Large ribosomal subunit protein bL25 beta" evidence="7">
    <location>
        <begin position="101"/>
        <end position="182"/>
    </location>
</feature>
<dbReference type="NCBIfam" id="NF004612">
    <property type="entry name" value="PRK05943.1"/>
    <property type="match status" value="1"/>
</dbReference>
<comment type="similarity">
    <text evidence="5">Belongs to the bacterial ribosomal protein bL25 family. CTC subfamily.</text>
</comment>
<evidence type="ECO:0000313" key="9">
    <source>
        <dbReference type="Proteomes" id="UP000183085"/>
    </source>
</evidence>
<dbReference type="InterPro" id="IPR001021">
    <property type="entry name" value="Ribosomal_bL25_long"/>
</dbReference>
<evidence type="ECO:0000256" key="1">
    <source>
        <dbReference type="ARBA" id="ARBA00022730"/>
    </source>
</evidence>
<keyword evidence="3 5" id="KW-0689">Ribosomal protein</keyword>
<comment type="function">
    <text evidence="5">This is one of the proteins that binds to the 5S RNA in the ribosome where it forms part of the central protuberance.</text>
</comment>
<dbReference type="STRING" id="1817895.AUJ95_01425"/>
<keyword evidence="1 5" id="KW-0699">rRNA-binding</keyword>
<dbReference type="NCBIfam" id="TIGR00731">
    <property type="entry name" value="bL25_bact_ctc"/>
    <property type="match status" value="1"/>
</dbReference>
<evidence type="ECO:0000259" key="6">
    <source>
        <dbReference type="Pfam" id="PF01386"/>
    </source>
</evidence>
<dbReference type="Gene3D" id="2.170.120.20">
    <property type="entry name" value="Ribosomal protein L25, beta domain"/>
    <property type="match status" value="1"/>
</dbReference>
<dbReference type="InterPro" id="IPR037121">
    <property type="entry name" value="Ribosomal_bL25_C"/>
</dbReference>
<name>A0A1J5ECY7_9BACT</name>
<dbReference type="InterPro" id="IPR020056">
    <property type="entry name" value="Rbsml_bL25/Gln-tRNA_synth_N"/>
</dbReference>
<sequence>MHQVELTADLREKKGKEANKKLKANGMVPAVLYGREKDNISLTINAKELAKVIKAGENAIISMTLSDNMQETVILKDWQLHPYKGKILHADFFRISLEESVEIDVPIETVGISPGQKTGGVLEISLREIKIRALPLQIPDKFGVDISRLEIGDIIHVKDLQTSEGIEILNDPEQMVITVAAPAEAEVIDPSAQVSTKKEVVKKRKVEKRGDSRGK</sequence>
<dbReference type="GO" id="GO:0003735">
    <property type="term" value="F:structural constituent of ribosome"/>
    <property type="evidence" value="ECO:0007669"/>
    <property type="project" value="InterPro"/>
</dbReference>
<keyword evidence="2 5" id="KW-0694">RNA-binding</keyword>
<dbReference type="PANTHER" id="PTHR33284">
    <property type="entry name" value="RIBOSOMAL PROTEIN L25/GLN-TRNA SYNTHETASE, ANTI-CODON-BINDING DOMAIN-CONTAINING PROTEIN"/>
    <property type="match status" value="1"/>
</dbReference>
<evidence type="ECO:0000256" key="4">
    <source>
        <dbReference type="ARBA" id="ARBA00023274"/>
    </source>
</evidence>
<dbReference type="GO" id="GO:0022625">
    <property type="term" value="C:cytosolic large ribosomal subunit"/>
    <property type="evidence" value="ECO:0007669"/>
    <property type="project" value="TreeGrafter"/>
</dbReference>
<dbReference type="Pfam" id="PF01386">
    <property type="entry name" value="Ribosomal_L25p"/>
    <property type="match status" value="1"/>
</dbReference>
<organism evidence="8 9">
    <name type="scientific">Candidatus Desantisbacteria bacterium CG2_30_40_21</name>
    <dbReference type="NCBI Taxonomy" id="1817895"/>
    <lineage>
        <taxon>Bacteria</taxon>
        <taxon>Candidatus Desantisiibacteriota</taxon>
    </lineage>
</organism>
<dbReference type="Pfam" id="PF14693">
    <property type="entry name" value="Ribosomal_TL5_C"/>
    <property type="match status" value="1"/>
</dbReference>
<gene>
    <name evidence="5" type="primary">rplY</name>
    <name evidence="5" type="synonym">ctc</name>
    <name evidence="8" type="ORF">AUJ95_01425</name>
</gene>
<dbReference type="Gene3D" id="2.40.240.10">
    <property type="entry name" value="Ribosomal Protein L25, Chain P"/>
    <property type="match status" value="1"/>
</dbReference>
<evidence type="ECO:0000256" key="3">
    <source>
        <dbReference type="ARBA" id="ARBA00022980"/>
    </source>
</evidence>
<dbReference type="InterPro" id="IPR020057">
    <property type="entry name" value="Ribosomal_bL25_b-dom"/>
</dbReference>
<evidence type="ECO:0000256" key="5">
    <source>
        <dbReference type="HAMAP-Rule" id="MF_01334"/>
    </source>
</evidence>
<dbReference type="InterPro" id="IPR029751">
    <property type="entry name" value="Ribosomal_L25_dom"/>
</dbReference>
<dbReference type="GO" id="GO:0008097">
    <property type="term" value="F:5S rRNA binding"/>
    <property type="evidence" value="ECO:0007669"/>
    <property type="project" value="InterPro"/>
</dbReference>
<dbReference type="SUPFAM" id="SSF50715">
    <property type="entry name" value="Ribosomal protein L25-like"/>
    <property type="match status" value="1"/>
</dbReference>
<accession>A0A1J5ECY7</accession>
<dbReference type="HAMAP" id="MF_01334">
    <property type="entry name" value="Ribosomal_bL25_CTC"/>
    <property type="match status" value="1"/>
</dbReference>
<dbReference type="AlphaFoldDB" id="A0A1J5ECY7"/>
<comment type="caution">
    <text evidence="8">The sequence shown here is derived from an EMBL/GenBank/DDBJ whole genome shotgun (WGS) entry which is preliminary data.</text>
</comment>
<dbReference type="InterPro" id="IPR011035">
    <property type="entry name" value="Ribosomal_bL25/Gln-tRNA_synth"/>
</dbReference>
<dbReference type="EMBL" id="MNYI01000041">
    <property type="protein sequence ID" value="OIP42690.1"/>
    <property type="molecule type" value="Genomic_DNA"/>
</dbReference>
<reference evidence="8 9" key="1">
    <citation type="journal article" date="2016" name="Environ. Microbiol.">
        <title>Genomic resolution of a cold subsurface aquifer community provides metabolic insights for novel microbes adapted to high CO concentrations.</title>
        <authorList>
            <person name="Probst A.J."/>
            <person name="Castelle C.J."/>
            <person name="Singh A."/>
            <person name="Brown C.T."/>
            <person name="Anantharaman K."/>
            <person name="Sharon I."/>
            <person name="Hug L.A."/>
            <person name="Burstein D."/>
            <person name="Emerson J.B."/>
            <person name="Thomas B.C."/>
            <person name="Banfield J.F."/>
        </authorList>
    </citation>
    <scope>NUCLEOTIDE SEQUENCE [LARGE SCALE GENOMIC DNA]</scope>
    <source>
        <strain evidence="8">CG2_30_40_21</strain>
    </source>
</reference>
<protein>
    <recommendedName>
        <fullName evidence="5">Large ribosomal subunit protein bL25</fullName>
    </recommendedName>
    <alternativeName>
        <fullName evidence="5">General stress protein CTC</fullName>
    </alternativeName>
</protein>
<proteinExistence type="inferred from homology"/>
<evidence type="ECO:0000313" key="8">
    <source>
        <dbReference type="EMBL" id="OIP42690.1"/>
    </source>
</evidence>
<feature type="domain" description="Large ribosomal subunit protein bL25 L25" evidence="6">
    <location>
        <begin position="6"/>
        <end position="92"/>
    </location>
</feature>
<dbReference type="CDD" id="cd00495">
    <property type="entry name" value="Ribosomal_L25_TL5_CTC"/>
    <property type="match status" value="1"/>
</dbReference>
<keyword evidence="4 5" id="KW-0687">Ribonucleoprotein</keyword>